<evidence type="ECO:0000313" key="2">
    <source>
        <dbReference type="Proteomes" id="UP000623301"/>
    </source>
</evidence>
<dbReference type="RefSeq" id="WP_157972820.1">
    <property type="nucleotide sequence ID" value="NZ_JAEHFJ010000003.1"/>
</dbReference>
<gene>
    <name evidence="1" type="ORF">JBL43_06245</name>
</gene>
<organism evidence="1 2">
    <name type="scientific">Aureibaculum flavum</name>
    <dbReference type="NCBI Taxonomy" id="2795986"/>
    <lineage>
        <taxon>Bacteria</taxon>
        <taxon>Pseudomonadati</taxon>
        <taxon>Bacteroidota</taxon>
        <taxon>Flavobacteriia</taxon>
        <taxon>Flavobacteriales</taxon>
        <taxon>Flavobacteriaceae</taxon>
        <taxon>Aureibaculum</taxon>
    </lineage>
</organism>
<protein>
    <submittedName>
        <fullName evidence="1">Uncharacterized protein</fullName>
    </submittedName>
</protein>
<proteinExistence type="predicted"/>
<dbReference type="Proteomes" id="UP000623301">
    <property type="component" value="Unassembled WGS sequence"/>
</dbReference>
<dbReference type="EMBL" id="JAEHFJ010000003">
    <property type="protein sequence ID" value="MBJ2173831.1"/>
    <property type="molecule type" value="Genomic_DNA"/>
</dbReference>
<name>A0ABS0WPC1_9FLAO</name>
<comment type="caution">
    <text evidence="1">The sequence shown here is derived from an EMBL/GenBank/DDBJ whole genome shotgun (WGS) entry which is preliminary data.</text>
</comment>
<accession>A0ABS0WPC1</accession>
<keyword evidence="2" id="KW-1185">Reference proteome</keyword>
<sequence length="47" mass="5293">MENEKELFYVTLANKSAKVKFIFNAKGKLLKKEDVKALLTTSLVGSF</sequence>
<evidence type="ECO:0000313" key="1">
    <source>
        <dbReference type="EMBL" id="MBJ2173831.1"/>
    </source>
</evidence>
<reference evidence="1 2" key="1">
    <citation type="submission" date="2020-12" db="EMBL/GenBank/DDBJ databases">
        <title>Aureibaculum luteum sp. nov. and Aureibaculum flavum sp. nov., novel members of the family Flavobacteriaceae isolated from Antarctic intertidal sediments.</title>
        <authorList>
            <person name="He X."/>
            <person name="Zhang X."/>
        </authorList>
    </citation>
    <scope>NUCLEOTIDE SEQUENCE [LARGE SCALE GENOMIC DNA]</scope>
    <source>
        <strain evidence="1 2">A20</strain>
    </source>
</reference>